<dbReference type="PROSITE" id="PS52016">
    <property type="entry name" value="TONB_DEPENDENT_REC_3"/>
    <property type="match status" value="1"/>
</dbReference>
<evidence type="ECO:0000313" key="13">
    <source>
        <dbReference type="EMBL" id="BCI63982.1"/>
    </source>
</evidence>
<keyword evidence="14" id="KW-1185">Reference proteome</keyword>
<evidence type="ECO:0000256" key="10">
    <source>
        <dbReference type="SAM" id="Phobius"/>
    </source>
</evidence>
<dbReference type="InterPro" id="IPR008969">
    <property type="entry name" value="CarboxyPept-like_regulatory"/>
</dbReference>
<proteinExistence type="inferred from homology"/>
<dbReference type="KEGG" id="copr:Cop2CBH44_23350"/>
<sequence>MQIDTTVHLSHARSKLMHILLTMVLVMAPFFTDIAIADDFSGIQNQLSTQENTQSGKKISGVVLDKSGIPITGVSVAVKGTKVGTVTDIDGKFTLTVPSNVSNLVFTFIGMKQQTVPIANKTNLTVTMEEESVNIDEVVVVGYGKQKKATVTGAVSMVQTKELVQSSQANISNALVGRMPGLLAVQKSGEPGNDQSTIRIRGIGSFATDDNVDLQAPLVMVDGIETPNYNNIDPNEIENVSILKDASATAVYGVRGANGVILITTKRGRVAKPKVSFSTNFALSSFANLRKQMNAYDYARSFNEAISYDGYLTGNYTPKYSEEDIQLYKDHSDPLFHSDTDWIGLIFRKHSLQTQHNINITGGTEKVKYFASVGAFTQQGLYNNTDMIDGFNTQVRYNRYNFRTNFDFQVTDRFSVNLNISDQLEDRKGPSDSTPYILANAFAHPPTSGPGVVDGKIIENLDGEYGFIENPLKGLVIGHGHLHEYRNQLNGSVRFNYKLDFLTKGLSTHATISYQNYNTHTIRYVKNMVTYKLIGDKNNPIFIPQGQDGNFETNEIFGKNRKVYIEAGFDYARTFGKHSVGGLILYNQSKYYDPGLAYLIPNAYQGIVGRITYDYANRYLAEFNMGYNGTENFRAGKRFGFFPAFSLGWVLSEENFFPKNDAVSFIKIRGSYGEVGNDKIGGERFLYRPTAYVFNSASGNNNDNCAYWFGTVGQNYTLYTTSSEGKIGNPDLTWERAKKMNIGIDLSLWNDRIKLTADYFQEKRDDILANRGTIPDIVGANLPAYNMGKMENKGFDGEITFRDHIGPFNYWLRGIFTFARNEIIFMDESNKLYAYQKRTGHRLNQYFGYIAEGFYNTWEEVNDINRPESMYNNNKIQPGDVKYKDVNGDGIINTYDQVPIGYSDFPEISYGISLGGDIKGFDFSILFQGSSHVSFRASKKSNRGFQEDGSAVDYLKDYSWTPERYANGDEIKFPHLSANASQEHNYQASSLWIRDASYLRLKNVEIGYTFSGKILKKIGLDSARIYVNGTNLVTWCDLFPGEDPEIPTYNDGNYEPYPIVKTVNMGLNVNF</sequence>
<dbReference type="Pfam" id="PF13715">
    <property type="entry name" value="CarbopepD_reg_2"/>
    <property type="match status" value="1"/>
</dbReference>
<dbReference type="InterPro" id="IPR000531">
    <property type="entry name" value="Beta-barrel_TonB"/>
</dbReference>
<dbReference type="RefSeq" id="WP_246469115.1">
    <property type="nucleotide sequence ID" value="NZ_AP023322.1"/>
</dbReference>
<evidence type="ECO:0000256" key="7">
    <source>
        <dbReference type="ARBA" id="ARBA00023237"/>
    </source>
</evidence>
<evidence type="ECO:0000256" key="2">
    <source>
        <dbReference type="ARBA" id="ARBA00022448"/>
    </source>
</evidence>
<dbReference type="InterPro" id="IPR023997">
    <property type="entry name" value="TonB-dep_OMP_SusC/RagA_CS"/>
</dbReference>
<dbReference type="Gene3D" id="2.170.130.10">
    <property type="entry name" value="TonB-dependent receptor, plug domain"/>
    <property type="match status" value="1"/>
</dbReference>
<evidence type="ECO:0000256" key="9">
    <source>
        <dbReference type="RuleBase" id="RU003357"/>
    </source>
</evidence>
<dbReference type="EMBL" id="AP023322">
    <property type="protein sequence ID" value="BCI63982.1"/>
    <property type="molecule type" value="Genomic_DNA"/>
</dbReference>
<dbReference type="Proteomes" id="UP000594042">
    <property type="component" value="Chromosome"/>
</dbReference>
<feature type="domain" description="TonB-dependent receptor plug" evidence="12">
    <location>
        <begin position="148"/>
        <end position="260"/>
    </location>
</feature>
<keyword evidence="10" id="KW-1133">Transmembrane helix</keyword>
<dbReference type="FunFam" id="2.60.40.1120:FF:000003">
    <property type="entry name" value="Outer membrane protein Omp121"/>
    <property type="match status" value="1"/>
</dbReference>
<dbReference type="AlphaFoldDB" id="A0A7G1HYR2"/>
<keyword evidence="6 8" id="KW-0472">Membrane</keyword>
<dbReference type="GO" id="GO:0009279">
    <property type="term" value="C:cell outer membrane"/>
    <property type="evidence" value="ECO:0007669"/>
    <property type="project" value="UniProtKB-SubCell"/>
</dbReference>
<keyword evidence="2 8" id="KW-0813">Transport</keyword>
<keyword evidence="3 8" id="KW-1134">Transmembrane beta strand</keyword>
<dbReference type="Gene3D" id="2.60.40.1120">
    <property type="entry name" value="Carboxypeptidase-like, regulatory domain"/>
    <property type="match status" value="1"/>
</dbReference>
<dbReference type="SUPFAM" id="SSF49464">
    <property type="entry name" value="Carboxypeptidase regulatory domain-like"/>
    <property type="match status" value="1"/>
</dbReference>
<comment type="subcellular location">
    <subcellularLocation>
        <location evidence="1 8">Cell outer membrane</location>
        <topology evidence="1 8">Multi-pass membrane protein</topology>
    </subcellularLocation>
</comment>
<dbReference type="Pfam" id="PF07715">
    <property type="entry name" value="Plug"/>
    <property type="match status" value="1"/>
</dbReference>
<dbReference type="FunFam" id="2.170.130.10:FF:000003">
    <property type="entry name" value="SusC/RagA family TonB-linked outer membrane protein"/>
    <property type="match status" value="1"/>
</dbReference>
<name>A0A7G1HYR2_9BACT</name>
<evidence type="ECO:0000313" key="14">
    <source>
        <dbReference type="Proteomes" id="UP000594042"/>
    </source>
</evidence>
<comment type="similarity">
    <text evidence="8 9">Belongs to the TonB-dependent receptor family.</text>
</comment>
<keyword evidence="4 8" id="KW-0812">Transmembrane</keyword>
<evidence type="ECO:0000256" key="5">
    <source>
        <dbReference type="ARBA" id="ARBA00023077"/>
    </source>
</evidence>
<dbReference type="Gene3D" id="2.40.170.20">
    <property type="entry name" value="TonB-dependent receptor, beta-barrel domain"/>
    <property type="match status" value="1"/>
</dbReference>
<evidence type="ECO:0000256" key="4">
    <source>
        <dbReference type="ARBA" id="ARBA00022692"/>
    </source>
</evidence>
<keyword evidence="5 9" id="KW-0798">TonB box</keyword>
<dbReference type="InterPro" id="IPR039426">
    <property type="entry name" value="TonB-dep_rcpt-like"/>
</dbReference>
<dbReference type="InterPro" id="IPR037066">
    <property type="entry name" value="Plug_dom_sf"/>
</dbReference>
<dbReference type="SUPFAM" id="SSF56935">
    <property type="entry name" value="Porins"/>
    <property type="match status" value="1"/>
</dbReference>
<evidence type="ECO:0000259" key="11">
    <source>
        <dbReference type="Pfam" id="PF00593"/>
    </source>
</evidence>
<feature type="transmembrane region" description="Helical" evidence="10">
    <location>
        <begin position="16"/>
        <end position="37"/>
    </location>
</feature>
<evidence type="ECO:0000259" key="12">
    <source>
        <dbReference type="Pfam" id="PF07715"/>
    </source>
</evidence>
<dbReference type="InterPro" id="IPR023996">
    <property type="entry name" value="TonB-dep_OMP_SusC/RagA"/>
</dbReference>
<evidence type="ECO:0000256" key="3">
    <source>
        <dbReference type="ARBA" id="ARBA00022452"/>
    </source>
</evidence>
<gene>
    <name evidence="13" type="ORF">Cop2CBH44_23350</name>
</gene>
<dbReference type="InterPro" id="IPR036942">
    <property type="entry name" value="Beta-barrel_TonB_sf"/>
</dbReference>
<reference evidence="14" key="1">
    <citation type="submission" date="2020-07" db="EMBL/GenBank/DDBJ databases">
        <title>Complete genome sequencing of Coprobacter sp. strain 2CBH44.</title>
        <authorList>
            <person name="Sakamoto M."/>
            <person name="Murakami T."/>
            <person name="Mori H."/>
        </authorList>
    </citation>
    <scope>NUCLEOTIDE SEQUENCE [LARGE SCALE GENOMIC DNA]</scope>
    <source>
        <strain evidence="14">2CBH44</strain>
    </source>
</reference>
<evidence type="ECO:0000256" key="6">
    <source>
        <dbReference type="ARBA" id="ARBA00023136"/>
    </source>
</evidence>
<evidence type="ECO:0000256" key="8">
    <source>
        <dbReference type="PROSITE-ProRule" id="PRU01360"/>
    </source>
</evidence>
<organism evidence="13 14">
    <name type="scientific">Coprobacter secundus subsp. similis</name>
    <dbReference type="NCBI Taxonomy" id="2751153"/>
    <lineage>
        <taxon>Bacteria</taxon>
        <taxon>Pseudomonadati</taxon>
        <taxon>Bacteroidota</taxon>
        <taxon>Bacteroidia</taxon>
        <taxon>Bacteroidales</taxon>
        <taxon>Barnesiellaceae</taxon>
        <taxon>Coprobacter</taxon>
    </lineage>
</organism>
<dbReference type="NCBIfam" id="TIGR04057">
    <property type="entry name" value="SusC_RagA_signa"/>
    <property type="match status" value="1"/>
</dbReference>
<dbReference type="Pfam" id="PF00593">
    <property type="entry name" value="TonB_dep_Rec_b-barrel"/>
    <property type="match status" value="1"/>
</dbReference>
<evidence type="ECO:0000256" key="1">
    <source>
        <dbReference type="ARBA" id="ARBA00004571"/>
    </source>
</evidence>
<dbReference type="InterPro" id="IPR012910">
    <property type="entry name" value="Plug_dom"/>
</dbReference>
<feature type="domain" description="TonB-dependent receptor-like beta-barrel" evidence="11">
    <location>
        <begin position="486"/>
        <end position="850"/>
    </location>
</feature>
<keyword evidence="7 8" id="KW-0998">Cell outer membrane</keyword>
<dbReference type="NCBIfam" id="TIGR04056">
    <property type="entry name" value="OMP_RagA_SusC"/>
    <property type="match status" value="1"/>
</dbReference>
<accession>A0A7G1HYR2</accession>
<protein>
    <submittedName>
        <fullName evidence="13">SusC/RagA family TonB-linked outer membrane protein</fullName>
    </submittedName>
</protein>